<evidence type="ECO:0000256" key="6">
    <source>
        <dbReference type="ARBA" id="ARBA00022514"/>
    </source>
</evidence>
<evidence type="ECO:0000256" key="4">
    <source>
        <dbReference type="ARBA" id="ARBA00010448"/>
    </source>
</evidence>
<dbReference type="GO" id="GO:0019221">
    <property type="term" value="P:cytokine-mediated signaling pathway"/>
    <property type="evidence" value="ECO:0007669"/>
    <property type="project" value="TreeGrafter"/>
</dbReference>
<dbReference type="SUPFAM" id="SSF50353">
    <property type="entry name" value="Cytokine"/>
    <property type="match status" value="1"/>
</dbReference>
<evidence type="ECO:0000256" key="10">
    <source>
        <dbReference type="ARBA" id="ARBA00023228"/>
    </source>
</evidence>
<dbReference type="InterPro" id="IPR000975">
    <property type="entry name" value="IL-1_fam"/>
</dbReference>
<evidence type="ECO:0000256" key="7">
    <source>
        <dbReference type="ARBA" id="ARBA00022525"/>
    </source>
</evidence>
<evidence type="ECO:0000256" key="3">
    <source>
        <dbReference type="ARBA" id="ARBA00004550"/>
    </source>
</evidence>
<organism evidence="13 14">
    <name type="scientific">Anabas testudineus</name>
    <name type="common">Climbing perch</name>
    <name type="synonym">Anthias testudineus</name>
    <dbReference type="NCBI Taxonomy" id="64144"/>
    <lineage>
        <taxon>Eukaryota</taxon>
        <taxon>Metazoa</taxon>
        <taxon>Chordata</taxon>
        <taxon>Craniata</taxon>
        <taxon>Vertebrata</taxon>
        <taxon>Euteleostomi</taxon>
        <taxon>Actinopterygii</taxon>
        <taxon>Neopterygii</taxon>
        <taxon>Teleostei</taxon>
        <taxon>Neoteleostei</taxon>
        <taxon>Acanthomorphata</taxon>
        <taxon>Anabantaria</taxon>
        <taxon>Anabantiformes</taxon>
        <taxon>Anabantoidei</taxon>
        <taxon>Anabantidae</taxon>
        <taxon>Anabas</taxon>
    </lineage>
</organism>
<dbReference type="GO" id="GO:0005149">
    <property type="term" value="F:interleukin-1 receptor binding"/>
    <property type="evidence" value="ECO:0007669"/>
    <property type="project" value="UniProtKB-UniRule"/>
</dbReference>
<keyword evidence="7 12" id="KW-0964">Secreted</keyword>
<dbReference type="GO" id="GO:0051781">
    <property type="term" value="P:positive regulation of cell division"/>
    <property type="evidence" value="ECO:0007669"/>
    <property type="project" value="UniProtKB-KW"/>
</dbReference>
<dbReference type="CDD" id="cd23296">
    <property type="entry name" value="beta-trefoil_IL1B"/>
    <property type="match status" value="1"/>
</dbReference>
<dbReference type="Gene3D" id="2.80.10.50">
    <property type="match status" value="1"/>
</dbReference>
<keyword evidence="6" id="KW-0202">Cytokine</keyword>
<evidence type="ECO:0000256" key="9">
    <source>
        <dbReference type="ARBA" id="ARBA00023198"/>
    </source>
</evidence>
<evidence type="ECO:0000256" key="1">
    <source>
        <dbReference type="ARBA" id="ARBA00004371"/>
    </source>
</evidence>
<comment type="similarity">
    <text evidence="4 12">Belongs to the IL-1 family.</text>
</comment>
<accession>A0A3Q1HNA1</accession>
<dbReference type="GO" id="GO:0071222">
    <property type="term" value="P:cellular response to lipopolysaccharide"/>
    <property type="evidence" value="ECO:0007669"/>
    <property type="project" value="TreeGrafter"/>
</dbReference>
<dbReference type="AlphaFoldDB" id="A0A3Q1HNA1"/>
<comment type="subcellular location">
    <subcellularLocation>
        <location evidence="2">Cytoplasm</location>
        <location evidence="2">Cytosol</location>
    </subcellularLocation>
    <subcellularLocation>
        <location evidence="1">Lysosome</location>
    </subcellularLocation>
    <subcellularLocation>
        <location evidence="3">Secreted</location>
        <location evidence="3">Extracellular exosome</location>
    </subcellularLocation>
</comment>
<dbReference type="GO" id="GO:0005764">
    <property type="term" value="C:lysosome"/>
    <property type="evidence" value="ECO:0007669"/>
    <property type="project" value="UniProtKB-SubCell"/>
</dbReference>
<dbReference type="Ensembl" id="ENSATET00000009033.3">
    <property type="protein sequence ID" value="ENSATEP00000008874.2"/>
    <property type="gene ID" value="ENSATEG00000006195.3"/>
</dbReference>
<name>A0A3Q1HNA1_ANATE</name>
<dbReference type="PANTHER" id="PTHR10078:SF30">
    <property type="entry name" value="INTERLEUKIN-1 BETA"/>
    <property type="match status" value="1"/>
</dbReference>
<keyword evidence="9" id="KW-0395">Inflammatory response</keyword>
<dbReference type="GeneTree" id="ENSGT00950000182943"/>
<keyword evidence="8" id="KW-0666">Pyrogen</keyword>
<reference evidence="13" key="1">
    <citation type="submission" date="2021-04" db="EMBL/GenBank/DDBJ databases">
        <authorList>
            <consortium name="Wellcome Sanger Institute Data Sharing"/>
        </authorList>
    </citation>
    <scope>NUCLEOTIDE SEQUENCE [LARGE SCALE GENOMIC DNA]</scope>
</reference>
<sequence length="248" mass="28467">MEAVMTCNMPKRWNPKMPKGLDLEFTHHPISMRRVVNIIIALERLKARSSESVLGTEFRDENLLNLIFENIVEEQIVFECSSAPTDDYTRSDDMEHQCSVTDSKKRSLVLVQNSMELQAMMLQGGNDNRKVYLNMSTYMHPSPITEARPVALCIKGTNLYLSCHEDKSVPTLHLETVEDKSNLSIITSGSDMMRFLFYKRDTGVNISTLMSARFNGWYISTEDSDNKKVEMCQETAQRYTTFTIQHQS</sequence>
<evidence type="ECO:0000256" key="11">
    <source>
        <dbReference type="ARBA" id="ARBA00023246"/>
    </source>
</evidence>
<keyword evidence="14" id="KW-1185">Reference proteome</keyword>
<keyword evidence="10" id="KW-0458">Lysosome</keyword>
<evidence type="ECO:0000256" key="12">
    <source>
        <dbReference type="RuleBase" id="RU003753"/>
    </source>
</evidence>
<evidence type="ECO:0000313" key="14">
    <source>
        <dbReference type="Proteomes" id="UP000265040"/>
    </source>
</evidence>
<dbReference type="OrthoDB" id="9449069at2759"/>
<dbReference type="GO" id="GO:0006955">
    <property type="term" value="P:immune response"/>
    <property type="evidence" value="ECO:0007669"/>
    <property type="project" value="InterPro"/>
</dbReference>
<dbReference type="GO" id="GO:0042119">
    <property type="term" value="P:neutrophil activation"/>
    <property type="evidence" value="ECO:0007669"/>
    <property type="project" value="TreeGrafter"/>
</dbReference>
<dbReference type="PRINTS" id="PR00264">
    <property type="entry name" value="INTERLEUKIN1"/>
</dbReference>
<evidence type="ECO:0000256" key="2">
    <source>
        <dbReference type="ARBA" id="ARBA00004514"/>
    </source>
</evidence>
<dbReference type="GeneID" id="113149934"/>
<reference evidence="13" key="3">
    <citation type="submission" date="2025-09" db="UniProtKB">
        <authorList>
            <consortium name="Ensembl"/>
        </authorList>
    </citation>
    <scope>IDENTIFICATION</scope>
</reference>
<dbReference type="Pfam" id="PF00340">
    <property type="entry name" value="IL1"/>
    <property type="match status" value="1"/>
</dbReference>
<proteinExistence type="inferred from homology"/>
<dbReference type="GO" id="GO:0005125">
    <property type="term" value="F:cytokine activity"/>
    <property type="evidence" value="ECO:0007669"/>
    <property type="project" value="UniProtKB-UniRule"/>
</dbReference>
<dbReference type="Proteomes" id="UP000265040">
    <property type="component" value="Chromosome 9"/>
</dbReference>
<evidence type="ECO:0000256" key="5">
    <source>
        <dbReference type="ARBA" id="ARBA00022490"/>
    </source>
</evidence>
<dbReference type="SMART" id="SM00125">
    <property type="entry name" value="IL1"/>
    <property type="match status" value="1"/>
</dbReference>
<dbReference type="InterPro" id="IPR008996">
    <property type="entry name" value="IL1/FGF"/>
</dbReference>
<keyword evidence="11" id="KW-0497">Mitogen</keyword>
<dbReference type="PRINTS" id="PR01357">
    <property type="entry name" value="INTRLEUKN1AB"/>
</dbReference>
<evidence type="ECO:0000256" key="8">
    <source>
        <dbReference type="ARBA" id="ARBA00022620"/>
    </source>
</evidence>
<dbReference type="GO" id="GO:0001660">
    <property type="term" value="P:fever generation"/>
    <property type="evidence" value="ECO:0007669"/>
    <property type="project" value="UniProtKB-KW"/>
</dbReference>
<dbReference type="PRINTS" id="PR01359">
    <property type="entry name" value="INTRLEUKIN1B"/>
</dbReference>
<dbReference type="GO" id="GO:0048246">
    <property type="term" value="P:macrophage chemotaxis"/>
    <property type="evidence" value="ECO:0007669"/>
    <property type="project" value="TreeGrafter"/>
</dbReference>
<keyword evidence="5" id="KW-0963">Cytoplasm</keyword>
<dbReference type="GO" id="GO:0010628">
    <property type="term" value="P:positive regulation of gene expression"/>
    <property type="evidence" value="ECO:0007669"/>
    <property type="project" value="TreeGrafter"/>
</dbReference>
<reference evidence="13" key="2">
    <citation type="submission" date="2025-08" db="UniProtKB">
        <authorList>
            <consortium name="Ensembl"/>
        </authorList>
    </citation>
    <scope>IDENTIFICATION</scope>
</reference>
<dbReference type="GO" id="GO:0005829">
    <property type="term" value="C:cytosol"/>
    <property type="evidence" value="ECO:0007669"/>
    <property type="project" value="UniProtKB-SubCell"/>
</dbReference>
<dbReference type="PANTHER" id="PTHR10078">
    <property type="entry name" value="INTERLEUKIN-1 FAMILY MEMBER"/>
    <property type="match status" value="1"/>
</dbReference>
<evidence type="ECO:0000313" key="13">
    <source>
        <dbReference type="Ensembl" id="ENSATEP00000008874.2"/>
    </source>
</evidence>
<protein>
    <recommendedName>
        <fullName evidence="12">Interleukin-1</fullName>
    </recommendedName>
</protein>
<dbReference type="RefSeq" id="XP_026198056.1">
    <property type="nucleotide sequence ID" value="XM_026342271.2"/>
</dbReference>
<dbReference type="GO" id="GO:0005615">
    <property type="term" value="C:extracellular space"/>
    <property type="evidence" value="ECO:0007669"/>
    <property type="project" value="UniProtKB-KW"/>
</dbReference>
<dbReference type="GO" id="GO:1901222">
    <property type="term" value="P:regulation of non-canonical NF-kappaB signal transduction"/>
    <property type="evidence" value="ECO:0007669"/>
    <property type="project" value="TreeGrafter"/>
</dbReference>
<dbReference type="InParanoid" id="A0A3Q1HNA1"/>
<dbReference type="SMR" id="A0A3Q1HNA1"/>